<keyword evidence="2" id="KW-1185">Reference proteome</keyword>
<dbReference type="EMBL" id="CM041531">
    <property type="protein sequence ID" value="KAI3377219.1"/>
    <property type="molecule type" value="Genomic_DNA"/>
</dbReference>
<name>A0ACB8XB54_9TELE</name>
<accession>A0ACB8XB54</accession>
<gene>
    <name evidence="1" type="ORF">L3Q82_009131</name>
</gene>
<proteinExistence type="predicted"/>
<protein>
    <submittedName>
        <fullName evidence="1">Uncharacterized protein</fullName>
    </submittedName>
</protein>
<reference evidence="1" key="1">
    <citation type="submission" date="2022-04" db="EMBL/GenBank/DDBJ databases">
        <title>Jade perch genome.</title>
        <authorList>
            <person name="Chao B."/>
        </authorList>
    </citation>
    <scope>NUCLEOTIDE SEQUENCE</scope>
    <source>
        <strain evidence="1">CB-2022</strain>
    </source>
</reference>
<sequence>MWLSTSRPALSAPESRRRGRPGWGFSSHYQCHTDHGHIYRWISSRVCLGPKRTTVCLKILEGVLSASWCHCQPLVRLPPGIQTERLNQELETCLRWGPKTWSNHLRWVEYAHNTFTTTAATGFSLFEVIHSCQPPLPRQQRGGDGSLSPCFDETMQEDLGCSQADAPVDCHRRPAPTYLPGQKVWLSTKDLPLHVHTRKLAPRFIGPFPVSKVITPVPVQLFMSVLFLFPVLALIKPTSTSRPKKPSLFC</sequence>
<evidence type="ECO:0000313" key="1">
    <source>
        <dbReference type="EMBL" id="KAI3377219.1"/>
    </source>
</evidence>
<dbReference type="Proteomes" id="UP000831701">
    <property type="component" value="Chromosome 1"/>
</dbReference>
<comment type="caution">
    <text evidence="1">The sequence shown here is derived from an EMBL/GenBank/DDBJ whole genome shotgun (WGS) entry which is preliminary data.</text>
</comment>
<organism evidence="1 2">
    <name type="scientific">Scortum barcoo</name>
    <name type="common">barcoo grunter</name>
    <dbReference type="NCBI Taxonomy" id="214431"/>
    <lineage>
        <taxon>Eukaryota</taxon>
        <taxon>Metazoa</taxon>
        <taxon>Chordata</taxon>
        <taxon>Craniata</taxon>
        <taxon>Vertebrata</taxon>
        <taxon>Euteleostomi</taxon>
        <taxon>Actinopterygii</taxon>
        <taxon>Neopterygii</taxon>
        <taxon>Teleostei</taxon>
        <taxon>Neoteleostei</taxon>
        <taxon>Acanthomorphata</taxon>
        <taxon>Eupercaria</taxon>
        <taxon>Centrarchiformes</taxon>
        <taxon>Terapontoidei</taxon>
        <taxon>Terapontidae</taxon>
        <taxon>Scortum</taxon>
    </lineage>
</organism>
<evidence type="ECO:0000313" key="2">
    <source>
        <dbReference type="Proteomes" id="UP000831701"/>
    </source>
</evidence>